<dbReference type="InterPro" id="IPR011990">
    <property type="entry name" value="TPR-like_helical_dom_sf"/>
</dbReference>
<reference evidence="1 2" key="1">
    <citation type="submission" date="2016-12" db="EMBL/GenBank/DDBJ databases">
        <authorList>
            <person name="Song W.-J."/>
            <person name="Kurnit D.M."/>
        </authorList>
    </citation>
    <scope>NUCLEOTIDE SEQUENCE [LARGE SCALE GENOMIC DNA]</scope>
    <source>
        <strain evidence="1 2">HSG9</strain>
    </source>
</reference>
<name>A0A1V6LTA0_9FLAO</name>
<dbReference type="SUPFAM" id="SSF52096">
    <property type="entry name" value="ClpP/crotonase"/>
    <property type="match status" value="1"/>
</dbReference>
<proteinExistence type="predicted"/>
<organism evidence="1 2">
    <name type="scientific">Croceivirga radicis</name>
    <dbReference type="NCBI Taxonomy" id="1929488"/>
    <lineage>
        <taxon>Bacteria</taxon>
        <taxon>Pseudomonadati</taxon>
        <taxon>Bacteroidota</taxon>
        <taxon>Flavobacteriia</taxon>
        <taxon>Flavobacteriales</taxon>
        <taxon>Flavobacteriaceae</taxon>
        <taxon>Croceivirga</taxon>
    </lineage>
</organism>
<gene>
    <name evidence="1" type="ORF">BUL40_04985</name>
</gene>
<dbReference type="AlphaFoldDB" id="A0A1V6LTA0"/>
<keyword evidence="2" id="KW-1185">Reference proteome</keyword>
<sequence length="532" mass="61165">MKKTIIVLVLLVFAQGQSQTETTLTSAQWQEDLTFLQDQVHANFPFLFKKVTKENWDKAVAQLYKEIPNLEPHEIKVGFSRTVSLFQYGHTQVPFSTLGKEGVLPLNLYHFKDGVFVEGTTKEHKKILGAKVIKVGETPITEALERIRPVVPVENNSYFKAYGLRFLTVPAVLHAQGVVPNYTDATEMTFEKEGKRFTYTLPHIAYKDRSTDYLLTIPNQNWVSARNQSETPLYLKQLNDTYFNFEYLEESKTLYVRQSSVFNHETETIKDFYERLFAFADTHEVTKFIYDVRLNGGGNNYNNKGLIQAILARPKLNQKGKFFFITGRQTFSACQNLTNEIENYTNAIMIGEPTAENKNFYGDNKKIELPNSKVRAYLSFAWWQDMPQWENADATVPVIAIEPTFKEYQQNQDPVVDFIIQNNLEGFIADPMAHLTDLFVAGKIEELRAESARILRDPIYAHIPFDQHFMQAAENMTFQGQHEGVLLIYQLLSESYPNKPEVWQKLGESYDKLGYEAPAKEAFKKAADLQKG</sequence>
<dbReference type="Gene3D" id="1.25.40.10">
    <property type="entry name" value="Tetratricopeptide repeat domain"/>
    <property type="match status" value="1"/>
</dbReference>
<dbReference type="SUPFAM" id="SSF48452">
    <property type="entry name" value="TPR-like"/>
    <property type="match status" value="1"/>
</dbReference>
<dbReference type="Gene3D" id="3.90.226.10">
    <property type="entry name" value="2-enoyl-CoA Hydratase, Chain A, domain 1"/>
    <property type="match status" value="1"/>
</dbReference>
<evidence type="ECO:0000313" key="1">
    <source>
        <dbReference type="EMBL" id="OQD43196.1"/>
    </source>
</evidence>
<evidence type="ECO:0000313" key="2">
    <source>
        <dbReference type="Proteomes" id="UP000191680"/>
    </source>
</evidence>
<protein>
    <recommendedName>
        <fullName evidence="3">Tail specific protease domain-containing protein</fullName>
    </recommendedName>
</protein>
<dbReference type="OrthoDB" id="5480566at2"/>
<evidence type="ECO:0008006" key="3">
    <source>
        <dbReference type="Google" id="ProtNLM"/>
    </source>
</evidence>
<dbReference type="EMBL" id="MTBC01000003">
    <property type="protein sequence ID" value="OQD43196.1"/>
    <property type="molecule type" value="Genomic_DNA"/>
</dbReference>
<dbReference type="Proteomes" id="UP000191680">
    <property type="component" value="Unassembled WGS sequence"/>
</dbReference>
<dbReference type="InterPro" id="IPR029045">
    <property type="entry name" value="ClpP/crotonase-like_dom_sf"/>
</dbReference>
<dbReference type="RefSeq" id="WP_080318325.1">
    <property type="nucleotide sequence ID" value="NZ_MTBC01000003.1"/>
</dbReference>
<comment type="caution">
    <text evidence="1">The sequence shown here is derived from an EMBL/GenBank/DDBJ whole genome shotgun (WGS) entry which is preliminary data.</text>
</comment>
<accession>A0A1V6LTA0</accession>